<organism evidence="1 2">
    <name type="scientific">Tupanvirus soda lake</name>
    <dbReference type="NCBI Taxonomy" id="2126985"/>
    <lineage>
        <taxon>Viruses</taxon>
        <taxon>Varidnaviria</taxon>
        <taxon>Bamfordvirae</taxon>
        <taxon>Nucleocytoviricota</taxon>
        <taxon>Megaviricetes</taxon>
        <taxon>Imitervirales</taxon>
        <taxon>Mimiviridae</taxon>
        <taxon>Megamimivirinae</taxon>
        <taxon>Tupanvirus</taxon>
        <taxon>Tupanvirus salinum</taxon>
    </lineage>
</organism>
<evidence type="ECO:0000313" key="1">
    <source>
        <dbReference type="EMBL" id="AUL77657.3"/>
    </source>
</evidence>
<protein>
    <submittedName>
        <fullName evidence="1">ORFan</fullName>
    </submittedName>
</protein>
<reference evidence="1 2" key="1">
    <citation type="journal article" date="2018" name="Nat. Commun.">
        <title>Tailed giant Tupanvirus possesses the most complete translational apparatus of the known virosphere.</title>
        <authorList>
            <person name="Abrahao J."/>
            <person name="Silva L."/>
            <person name="Silva L.S."/>
            <person name="Khalil J.Y.B."/>
            <person name="Rodrigues R."/>
            <person name="Arantes T."/>
            <person name="Assis F."/>
            <person name="Boratto P."/>
            <person name="Andrade M."/>
            <person name="Kroon E.G."/>
            <person name="Ribeiro B."/>
            <person name="Bergier I."/>
            <person name="Seligmann H."/>
            <person name="Ghigo E."/>
            <person name="Colson P."/>
            <person name="Levasseur A."/>
            <person name="Kroemer G."/>
            <person name="Raoult D."/>
            <person name="La Scola B."/>
        </authorList>
    </citation>
    <scope>NUCLEOTIDE SEQUENCE [LARGE SCALE GENOMIC DNA]</scope>
    <source>
        <strain evidence="1">Soda lake</strain>
    </source>
</reference>
<evidence type="ECO:0000313" key="2">
    <source>
        <dbReference type="Proteomes" id="UP000240399"/>
    </source>
</evidence>
<sequence length="316" mass="37240">MEYKRNNRNKKTVTIFSIGIHMDSKNTPTKSIYVPKRTEKPKIITIELKTPMARYVSGIESLRCESDIIVLKTAVSVIESQRIAKLTRLFFQYYKSPITNFVNCINEVVPLPLSFLKSENLETLPKNIVAMRASFGVIPIEILAYITSYLQPSDIFRIAQTCKSMYCLMTSNCFMKQIEKYILNMDFKDSDNDYCNKITTIASIYPRCKISDCEPFSIHKSIALSLKHKLDLDVLENKRRLERSNHRRAQYQSSYDNRNNRHWYYRDYEDSSESDNDEVDLLGHDLDEVELERINDVDDPDYDYEYERFLQQEDHF</sequence>
<dbReference type="Proteomes" id="UP000240399">
    <property type="component" value="Segment"/>
</dbReference>
<name>A0AC59HBS9_9VIRU</name>
<keyword evidence="2" id="KW-1185">Reference proteome</keyword>
<accession>A0AC59HBS9</accession>
<dbReference type="EMBL" id="KY523104">
    <property type="protein sequence ID" value="AUL77657.3"/>
    <property type="molecule type" value="Genomic_DNA"/>
</dbReference>
<proteinExistence type="predicted"/>